<reference evidence="4 5" key="2">
    <citation type="journal article" date="2016" name="Genome Announc.">
        <title>Fully Closed Genome Sequences of Five Type Strains of the Genus Cronobacter and One Cronobacter sakazakii Strain.</title>
        <authorList>
            <person name="Moine D."/>
            <person name="Kassam M."/>
            <person name="Baert L."/>
            <person name="Tang Y."/>
            <person name="Barretto C."/>
            <person name="Ngom Bru C."/>
            <person name="Klijn A."/>
            <person name="Descombes P."/>
        </authorList>
    </citation>
    <scope>NUCLEOTIDE SEQUENCE [LARGE SCALE GENOMIC DNA]</scope>
    <source>
        <strain evidence="4 5">LMG 26250</strain>
    </source>
</reference>
<dbReference type="PANTHER" id="PTHR43420">
    <property type="entry name" value="ACETYLTRANSFERASE"/>
    <property type="match status" value="1"/>
</dbReference>
<dbReference type="RefSeq" id="WP_053531756.1">
    <property type="nucleotide sequence ID" value="NZ_CP012264.1"/>
</dbReference>
<gene>
    <name evidence="4" type="ORF">AFK62_05245</name>
</gene>
<keyword evidence="1" id="KW-0808">Transferase</keyword>
<organism evidence="4 5">
    <name type="scientific">Cronobacter condimenti 1330</name>
    <dbReference type="NCBI Taxonomy" id="1073999"/>
    <lineage>
        <taxon>Bacteria</taxon>
        <taxon>Pseudomonadati</taxon>
        <taxon>Pseudomonadota</taxon>
        <taxon>Gammaproteobacteria</taxon>
        <taxon>Enterobacterales</taxon>
        <taxon>Enterobacteriaceae</taxon>
        <taxon>Cronobacter</taxon>
    </lineage>
</organism>
<keyword evidence="5" id="KW-1185">Reference proteome</keyword>
<proteinExistence type="predicted"/>
<dbReference type="Pfam" id="PF00583">
    <property type="entry name" value="Acetyltransf_1"/>
    <property type="match status" value="1"/>
</dbReference>
<name>A0ABM5VAA2_9ENTR</name>
<evidence type="ECO:0000259" key="3">
    <source>
        <dbReference type="PROSITE" id="PS51186"/>
    </source>
</evidence>
<dbReference type="CDD" id="cd04301">
    <property type="entry name" value="NAT_SF"/>
    <property type="match status" value="1"/>
</dbReference>
<reference evidence="5" key="1">
    <citation type="submission" date="2015-09" db="EMBL/GenBank/DDBJ databases">
        <title>Cronobacter genome sequencing and assembly.</title>
        <authorList>
            <person name="Descombes P."/>
            <person name="Baert L."/>
            <person name="Ngom-Bru C."/>
            <person name="Barretto C."/>
        </authorList>
    </citation>
    <scope>NUCLEOTIDE SEQUENCE [LARGE SCALE GENOMIC DNA]</scope>
    <source>
        <strain evidence="5">LMG 26250</strain>
    </source>
</reference>
<protein>
    <submittedName>
        <fullName evidence="4">Acetyltransferase</fullName>
    </submittedName>
</protein>
<dbReference type="EMBL" id="CP012264">
    <property type="protein sequence ID" value="ALB61942.1"/>
    <property type="molecule type" value="Genomic_DNA"/>
</dbReference>
<evidence type="ECO:0000313" key="4">
    <source>
        <dbReference type="EMBL" id="ALB61942.1"/>
    </source>
</evidence>
<evidence type="ECO:0000256" key="2">
    <source>
        <dbReference type="ARBA" id="ARBA00023315"/>
    </source>
</evidence>
<dbReference type="PROSITE" id="PS51186">
    <property type="entry name" value="GNAT"/>
    <property type="match status" value="1"/>
</dbReference>
<evidence type="ECO:0000256" key="1">
    <source>
        <dbReference type="ARBA" id="ARBA00022679"/>
    </source>
</evidence>
<keyword evidence="2" id="KW-0012">Acyltransferase</keyword>
<dbReference type="InterPro" id="IPR050680">
    <property type="entry name" value="YpeA/RimI_acetyltransf"/>
</dbReference>
<sequence>MLNHGTLRALPAWHWSSEALAAMLCRCFDGYLVPFQLDGAAFAHRFGAENVCLNASRIWLEADNVVALALIARRGWRSRLAAFAIHPDWRGKGVGKTLMMQLLDEAHERGDKSMTLEVIVGNDAGQGLYERVGFVCQRTLVGFQAHSPAAFVETQALVPCDPHEVAQRMASQADDLPWLMAPETAQALPGSGFSLEDQAYAIVATVYAQPQLRALWVAPQARREGRARQLLSLLHERFPGLMTPVAIEQRLAPLFEQSGYRIQPVRQYEMRHSLA</sequence>
<dbReference type="InterPro" id="IPR016181">
    <property type="entry name" value="Acyl_CoA_acyltransferase"/>
</dbReference>
<accession>A0ABM5VAA2</accession>
<dbReference type="InterPro" id="IPR000182">
    <property type="entry name" value="GNAT_dom"/>
</dbReference>
<dbReference type="PANTHER" id="PTHR43420:SF44">
    <property type="entry name" value="ACETYLTRANSFERASE YPEA"/>
    <property type="match status" value="1"/>
</dbReference>
<dbReference type="Proteomes" id="UP000067320">
    <property type="component" value="Chromosome"/>
</dbReference>
<feature type="domain" description="N-acetyltransferase" evidence="3">
    <location>
        <begin position="5"/>
        <end position="158"/>
    </location>
</feature>
<dbReference type="Gene3D" id="3.40.630.30">
    <property type="match status" value="1"/>
</dbReference>
<dbReference type="SUPFAM" id="SSF55729">
    <property type="entry name" value="Acyl-CoA N-acyltransferases (Nat)"/>
    <property type="match status" value="2"/>
</dbReference>
<evidence type="ECO:0000313" key="5">
    <source>
        <dbReference type="Proteomes" id="UP000067320"/>
    </source>
</evidence>